<dbReference type="GO" id="GO:0016020">
    <property type="term" value="C:membrane"/>
    <property type="evidence" value="ECO:0007669"/>
    <property type="project" value="InterPro"/>
</dbReference>
<accession>A0AAE3GEC7</accession>
<keyword evidence="2" id="KW-1133">Transmembrane helix</keyword>
<protein>
    <submittedName>
        <fullName evidence="4">Membrane protein</fullName>
    </submittedName>
</protein>
<feature type="transmembrane region" description="Helical" evidence="2">
    <location>
        <begin position="116"/>
        <end position="133"/>
    </location>
</feature>
<feature type="transmembrane region" description="Helical" evidence="2">
    <location>
        <begin position="270"/>
        <end position="287"/>
    </location>
</feature>
<feature type="transmembrane region" description="Helical" evidence="2">
    <location>
        <begin position="60"/>
        <end position="82"/>
    </location>
</feature>
<evidence type="ECO:0000256" key="1">
    <source>
        <dbReference type="ARBA" id="ARBA00007362"/>
    </source>
</evidence>
<reference evidence="4" key="1">
    <citation type="submission" date="2022-06" db="EMBL/GenBank/DDBJ databases">
        <title>Genomic Encyclopedia of Archaeal and Bacterial Type Strains, Phase II (KMG-II): from individual species to whole genera.</title>
        <authorList>
            <person name="Goeker M."/>
        </authorList>
    </citation>
    <scope>NUCLEOTIDE SEQUENCE</scope>
    <source>
        <strain evidence="4">DSM 43935</strain>
    </source>
</reference>
<dbReference type="AlphaFoldDB" id="A0AAE3GEC7"/>
<organism evidence="4 5">
    <name type="scientific">Goodfellowiella coeruleoviolacea</name>
    <dbReference type="NCBI Taxonomy" id="334858"/>
    <lineage>
        <taxon>Bacteria</taxon>
        <taxon>Bacillati</taxon>
        <taxon>Actinomycetota</taxon>
        <taxon>Actinomycetes</taxon>
        <taxon>Pseudonocardiales</taxon>
        <taxon>Pseudonocardiaceae</taxon>
        <taxon>Goodfellowiella</taxon>
    </lineage>
</organism>
<feature type="transmembrane region" description="Helical" evidence="2">
    <location>
        <begin position="179"/>
        <end position="200"/>
    </location>
</feature>
<feature type="transmembrane region" description="Helical" evidence="2">
    <location>
        <begin position="212"/>
        <end position="232"/>
    </location>
</feature>
<dbReference type="Proteomes" id="UP001206128">
    <property type="component" value="Unassembled WGS sequence"/>
</dbReference>
<comment type="similarity">
    <text evidence="1">Belongs to the EamA transporter family.</text>
</comment>
<evidence type="ECO:0000256" key="2">
    <source>
        <dbReference type="SAM" id="Phobius"/>
    </source>
</evidence>
<dbReference type="SUPFAM" id="SSF103481">
    <property type="entry name" value="Multidrug resistance efflux transporter EmrE"/>
    <property type="match status" value="2"/>
</dbReference>
<feature type="transmembrane region" description="Helical" evidence="2">
    <location>
        <begin position="154"/>
        <end position="173"/>
    </location>
</feature>
<evidence type="ECO:0000313" key="4">
    <source>
        <dbReference type="EMBL" id="MCP2166736.1"/>
    </source>
</evidence>
<name>A0AAE3GEC7_9PSEU</name>
<feature type="transmembrane region" description="Helical" evidence="2">
    <location>
        <begin position="31"/>
        <end position="54"/>
    </location>
</feature>
<dbReference type="InterPro" id="IPR037185">
    <property type="entry name" value="EmrE-like"/>
</dbReference>
<feature type="domain" description="EamA" evidence="3">
    <location>
        <begin position="154"/>
        <end position="284"/>
    </location>
</feature>
<gene>
    <name evidence="4" type="ORF">LX83_003608</name>
</gene>
<evidence type="ECO:0000313" key="5">
    <source>
        <dbReference type="Proteomes" id="UP001206128"/>
    </source>
</evidence>
<keyword evidence="2" id="KW-0812">Transmembrane</keyword>
<comment type="caution">
    <text evidence="4">The sequence shown here is derived from an EMBL/GenBank/DDBJ whole genome shotgun (WGS) entry which is preliminary data.</text>
</comment>
<feature type="transmembrane region" description="Helical" evidence="2">
    <location>
        <begin position="6"/>
        <end position="24"/>
    </location>
</feature>
<feature type="domain" description="EamA" evidence="3">
    <location>
        <begin position="2"/>
        <end position="133"/>
    </location>
</feature>
<dbReference type="InterPro" id="IPR000620">
    <property type="entry name" value="EamA_dom"/>
</dbReference>
<dbReference type="Pfam" id="PF00892">
    <property type="entry name" value="EamA"/>
    <property type="match status" value="2"/>
</dbReference>
<dbReference type="Gene3D" id="1.10.3730.20">
    <property type="match status" value="1"/>
</dbReference>
<dbReference type="EMBL" id="JAMTCK010000008">
    <property type="protein sequence ID" value="MCP2166736.1"/>
    <property type="molecule type" value="Genomic_DNA"/>
</dbReference>
<sequence length="288" mass="28658">MGNVLALASALCFGSTHFLSALLSRRMNSTAVALLGQLGGTAAILPVTLAVPAASVDVTALGWGALSGVGTGIGITFLYRGVSTGKLSVVVPVSDVGAVALPVLVGVVLLDERPPVLSWLGIAAAAPALWLVSRASGEPGHRAEPGRSGGTATGSLAGLVAGVGFAVQFIALARADEAAGLWPLLVSRVASVLAIAPAALATRAALRPRPRLLLGTLATGTLGTLGTLLYTLATREQLLTLAVVLTALYPAIPVVLGITALRERVSARQLVGLGLAAVAIALIALSGA</sequence>
<evidence type="ECO:0000259" key="3">
    <source>
        <dbReference type="Pfam" id="PF00892"/>
    </source>
</evidence>
<dbReference type="RefSeq" id="WP_253772912.1">
    <property type="nucleotide sequence ID" value="NZ_JAMTCK010000008.1"/>
</dbReference>
<proteinExistence type="inferred from homology"/>
<keyword evidence="5" id="KW-1185">Reference proteome</keyword>
<keyword evidence="2" id="KW-0472">Membrane</keyword>
<feature type="transmembrane region" description="Helical" evidence="2">
    <location>
        <begin position="89"/>
        <end position="110"/>
    </location>
</feature>
<feature type="transmembrane region" description="Helical" evidence="2">
    <location>
        <begin position="238"/>
        <end position="258"/>
    </location>
</feature>